<proteinExistence type="predicted"/>
<accession>A0ABV5KHI4</accession>
<organism evidence="1 2">
    <name type="scientific">Paenibacillus aurantiacus</name>
    <dbReference type="NCBI Taxonomy" id="1936118"/>
    <lineage>
        <taxon>Bacteria</taxon>
        <taxon>Bacillati</taxon>
        <taxon>Bacillota</taxon>
        <taxon>Bacilli</taxon>
        <taxon>Bacillales</taxon>
        <taxon>Paenibacillaceae</taxon>
        <taxon>Paenibacillus</taxon>
    </lineage>
</organism>
<dbReference type="RefSeq" id="WP_377489060.1">
    <property type="nucleotide sequence ID" value="NZ_JBHMDO010000003.1"/>
</dbReference>
<evidence type="ECO:0000313" key="1">
    <source>
        <dbReference type="EMBL" id="MFB9324695.1"/>
    </source>
</evidence>
<sequence>MTNNNSLLCQKFARVIGGQSGFAGGKCVATISRNEIRATILGKKFGVTSSFSFESRNNNTGKALCLGRIALLQIEVGRFVSAIRNQGIEVSSIHNEWLFENPRLIYVNIEAVEKPLIFARKVRRALNRVK</sequence>
<dbReference type="EMBL" id="JBHMDO010000003">
    <property type="protein sequence ID" value="MFB9324695.1"/>
    <property type="molecule type" value="Genomic_DNA"/>
</dbReference>
<dbReference type="Proteomes" id="UP001589747">
    <property type="component" value="Unassembled WGS sequence"/>
</dbReference>
<name>A0ABV5KHI4_9BACL</name>
<reference evidence="1 2" key="1">
    <citation type="submission" date="2024-09" db="EMBL/GenBank/DDBJ databases">
        <authorList>
            <person name="Sun Q."/>
            <person name="Mori K."/>
        </authorList>
    </citation>
    <scope>NUCLEOTIDE SEQUENCE [LARGE SCALE GENOMIC DNA]</scope>
    <source>
        <strain evidence="1 2">TISTR 2452</strain>
    </source>
</reference>
<dbReference type="InterPro" id="IPR011094">
    <property type="entry name" value="Uncharacterised_LppY/LpqO"/>
</dbReference>
<evidence type="ECO:0000313" key="2">
    <source>
        <dbReference type="Proteomes" id="UP001589747"/>
    </source>
</evidence>
<dbReference type="Pfam" id="PF07485">
    <property type="entry name" value="DUF1529"/>
    <property type="match status" value="1"/>
</dbReference>
<keyword evidence="2" id="KW-1185">Reference proteome</keyword>
<comment type="caution">
    <text evidence="1">The sequence shown here is derived from an EMBL/GenBank/DDBJ whole genome shotgun (WGS) entry which is preliminary data.</text>
</comment>
<protein>
    <submittedName>
        <fullName evidence="1">DUF1259 domain-containing protein</fullName>
    </submittedName>
</protein>
<gene>
    <name evidence="1" type="ORF">ACFFSY_01920</name>
</gene>